<reference evidence="3" key="1">
    <citation type="journal article" date="2021" name="PeerJ">
        <title>Extensive microbial diversity within the chicken gut microbiome revealed by metagenomics and culture.</title>
        <authorList>
            <person name="Gilroy R."/>
            <person name="Ravi A."/>
            <person name="Getino M."/>
            <person name="Pursley I."/>
            <person name="Horton D.L."/>
            <person name="Alikhan N.F."/>
            <person name="Baker D."/>
            <person name="Gharbi K."/>
            <person name="Hall N."/>
            <person name="Watson M."/>
            <person name="Adriaenssens E.M."/>
            <person name="Foster-Nyarko E."/>
            <person name="Jarju S."/>
            <person name="Secka A."/>
            <person name="Antonio M."/>
            <person name="Oren A."/>
            <person name="Chaudhuri R.R."/>
            <person name="La Ragione R."/>
            <person name="Hildebrand F."/>
            <person name="Pallen M.J."/>
        </authorList>
    </citation>
    <scope>NUCLEOTIDE SEQUENCE</scope>
    <source>
        <strain evidence="3">3204</strain>
    </source>
</reference>
<dbReference type="PANTHER" id="PTHR30349:SF82">
    <property type="entry name" value="INTEGRASE_RECOMBINASE YOEC-RELATED"/>
    <property type="match status" value="1"/>
</dbReference>
<name>A0A9D2CNI2_9LACO</name>
<evidence type="ECO:0000313" key="4">
    <source>
        <dbReference type="Proteomes" id="UP000824013"/>
    </source>
</evidence>
<proteinExistence type="predicted"/>
<dbReference type="SUPFAM" id="SSF56349">
    <property type="entry name" value="DNA breaking-rejoining enzymes"/>
    <property type="match status" value="1"/>
</dbReference>
<evidence type="ECO:0000256" key="1">
    <source>
        <dbReference type="ARBA" id="ARBA00023172"/>
    </source>
</evidence>
<dbReference type="InterPro" id="IPR002104">
    <property type="entry name" value="Integrase_catalytic"/>
</dbReference>
<dbReference type="InterPro" id="IPR011010">
    <property type="entry name" value="DNA_brk_join_enz"/>
</dbReference>
<dbReference type="GO" id="GO:0006310">
    <property type="term" value="P:DNA recombination"/>
    <property type="evidence" value="ECO:0007669"/>
    <property type="project" value="UniProtKB-KW"/>
</dbReference>
<evidence type="ECO:0000259" key="2">
    <source>
        <dbReference type="PROSITE" id="PS51898"/>
    </source>
</evidence>
<dbReference type="InterPro" id="IPR050090">
    <property type="entry name" value="Tyrosine_recombinase_XerCD"/>
</dbReference>
<feature type="domain" description="Tyr recombinase" evidence="2">
    <location>
        <begin position="32"/>
        <end position="229"/>
    </location>
</feature>
<dbReference type="AlphaFoldDB" id="A0A9D2CNI2"/>
<accession>A0A9D2CNI2</accession>
<dbReference type="EMBL" id="DXCM01000025">
    <property type="protein sequence ID" value="HIY92088.1"/>
    <property type="molecule type" value="Genomic_DNA"/>
</dbReference>
<comment type="caution">
    <text evidence="3">The sequence shown here is derived from an EMBL/GenBank/DDBJ whole genome shotgun (WGS) entry which is preliminary data.</text>
</comment>
<dbReference type="PROSITE" id="PS51898">
    <property type="entry name" value="TYR_RECOMBINASE"/>
    <property type="match status" value="1"/>
</dbReference>
<sequence length="236" mass="27722">MTEEYYRKTVSNKIHKSYQKMKDNESWILNVHAIKDPDKAKELIMQLESSGKDPDLNERNSLIAIFGMTTGMRIADILSLRVNEIYQKGKIVDSFKHVDIKTKHTRQKRKAHTIYLRSKALRRRLLHYIKNRKSKSVWLFPAKNTKSKKSKRYIPLSANRYYHILNGAAHRVGIESSVGTHTLRKTFGYWFYQHGGSLAYLQDLFNHSNSQITIRYIDLQEQEITQQLDKMFSATN</sequence>
<organism evidence="3 4">
    <name type="scientific">Candidatus Companilactobacillus pullicola</name>
    <dbReference type="NCBI Taxonomy" id="2838523"/>
    <lineage>
        <taxon>Bacteria</taxon>
        <taxon>Bacillati</taxon>
        <taxon>Bacillota</taxon>
        <taxon>Bacilli</taxon>
        <taxon>Lactobacillales</taxon>
        <taxon>Lactobacillaceae</taxon>
        <taxon>Companilactobacillus</taxon>
    </lineage>
</organism>
<dbReference type="InterPro" id="IPR013762">
    <property type="entry name" value="Integrase-like_cat_sf"/>
</dbReference>
<dbReference type="Proteomes" id="UP000824013">
    <property type="component" value="Unassembled WGS sequence"/>
</dbReference>
<reference evidence="3" key="2">
    <citation type="submission" date="2021-04" db="EMBL/GenBank/DDBJ databases">
        <authorList>
            <person name="Gilroy R."/>
        </authorList>
    </citation>
    <scope>NUCLEOTIDE SEQUENCE</scope>
    <source>
        <strain evidence="3">3204</strain>
    </source>
</reference>
<keyword evidence="1" id="KW-0233">DNA recombination</keyword>
<dbReference type="Gene3D" id="1.10.443.10">
    <property type="entry name" value="Intergrase catalytic core"/>
    <property type="match status" value="1"/>
</dbReference>
<gene>
    <name evidence="3" type="ORF">H9820_03970</name>
</gene>
<protein>
    <submittedName>
        <fullName evidence="3">Tyrosine-type recombinase/integrase</fullName>
    </submittedName>
</protein>
<dbReference type="PANTHER" id="PTHR30349">
    <property type="entry name" value="PHAGE INTEGRASE-RELATED"/>
    <property type="match status" value="1"/>
</dbReference>
<dbReference type="GO" id="GO:0015074">
    <property type="term" value="P:DNA integration"/>
    <property type="evidence" value="ECO:0007669"/>
    <property type="project" value="InterPro"/>
</dbReference>
<evidence type="ECO:0000313" key="3">
    <source>
        <dbReference type="EMBL" id="HIY92088.1"/>
    </source>
</evidence>
<dbReference type="Pfam" id="PF00589">
    <property type="entry name" value="Phage_integrase"/>
    <property type="match status" value="1"/>
</dbReference>
<dbReference type="GO" id="GO:0003677">
    <property type="term" value="F:DNA binding"/>
    <property type="evidence" value="ECO:0007669"/>
    <property type="project" value="InterPro"/>
</dbReference>